<dbReference type="GeneID" id="35121598"/>
<dbReference type="RefSeq" id="WP_100905981.1">
    <property type="nucleotide sequence ID" value="NZ_CP017766.1"/>
</dbReference>
<dbReference type="Gene3D" id="3.90.550.10">
    <property type="entry name" value="Spore Coat Polysaccharide Biosynthesis Protein SpsA, Chain A"/>
    <property type="match status" value="1"/>
</dbReference>
<organism evidence="1 2">
    <name type="scientific">Methanobacterium subterraneum</name>
    <dbReference type="NCBI Taxonomy" id="59277"/>
    <lineage>
        <taxon>Archaea</taxon>
        <taxon>Methanobacteriati</taxon>
        <taxon>Methanobacteriota</taxon>
        <taxon>Methanomada group</taxon>
        <taxon>Methanobacteria</taxon>
        <taxon>Methanobacteriales</taxon>
        <taxon>Methanobacteriaceae</taxon>
        <taxon>Methanobacterium</taxon>
    </lineage>
</organism>
<dbReference type="Proteomes" id="UP000232806">
    <property type="component" value="Chromosome"/>
</dbReference>
<dbReference type="PANTHER" id="PTHR42866">
    <property type="entry name" value="3-DEOXY-MANNO-OCTULOSONATE CYTIDYLYLTRANSFERASE"/>
    <property type="match status" value="1"/>
</dbReference>
<protein>
    <submittedName>
        <fullName evidence="1">Acylneuraminate cytidylyltransferase</fullName>
    </submittedName>
</protein>
<dbReference type="OrthoDB" id="10155at2157"/>
<evidence type="ECO:0000313" key="2">
    <source>
        <dbReference type="Proteomes" id="UP000232806"/>
    </source>
</evidence>
<dbReference type="GO" id="GO:0005829">
    <property type="term" value="C:cytosol"/>
    <property type="evidence" value="ECO:0007669"/>
    <property type="project" value="TreeGrafter"/>
</dbReference>
<keyword evidence="1" id="KW-0548">Nucleotidyltransferase</keyword>
<evidence type="ECO:0000313" key="1">
    <source>
        <dbReference type="EMBL" id="AUB56004.1"/>
    </source>
</evidence>
<dbReference type="AlphaFoldDB" id="A0A2H4VD31"/>
<keyword evidence="1" id="KW-0808">Transferase</keyword>
<dbReference type="Pfam" id="PF02348">
    <property type="entry name" value="CTP_transf_3"/>
    <property type="match status" value="1"/>
</dbReference>
<name>A0A2H4VD31_9EURY</name>
<dbReference type="InterPro" id="IPR029044">
    <property type="entry name" value="Nucleotide-diphossugar_trans"/>
</dbReference>
<dbReference type="SUPFAM" id="SSF53448">
    <property type="entry name" value="Nucleotide-diphospho-sugar transferases"/>
    <property type="match status" value="1"/>
</dbReference>
<dbReference type="EMBL" id="CP017766">
    <property type="protein sequence ID" value="AUB56004.1"/>
    <property type="molecule type" value="Genomic_DNA"/>
</dbReference>
<dbReference type="GO" id="GO:0016779">
    <property type="term" value="F:nucleotidyltransferase activity"/>
    <property type="evidence" value="ECO:0007669"/>
    <property type="project" value="UniProtKB-KW"/>
</dbReference>
<dbReference type="PANTHER" id="PTHR42866:SF1">
    <property type="entry name" value="SPORE COAT POLYSACCHARIDE BIOSYNTHESIS PROTEIN SPSF"/>
    <property type="match status" value="1"/>
</dbReference>
<accession>A0A2H4VD31</accession>
<dbReference type="InterPro" id="IPR003329">
    <property type="entry name" value="Cytidylyl_trans"/>
</dbReference>
<sequence>MISLKIGAIVQARASSTRLPEKVLLELPYGSGIAVLQQVIRRLKTSKQLNEIIIATTTKPEDKRIVSIAEEEDVKFFRGSEKDVLKRFYLSALENDLDVIVRVTSDCPCVDPLIVDQVIKAHLDSKSDYTSNINGGFPRGLDVEVFNFKVLETVFYEAAHDFEKEHVTPYIYKTHPEKFKITSILSDESFEDNVRLTLDTIEDYAFLCCLYDYFPDNNLFDSDKIVLLLKEKPWLKFINAKIIQKQIHIDLKQELIESIKLLDLQELNRAKKILEDYMDENIYTD</sequence>
<reference evidence="1 2" key="1">
    <citation type="submission" date="2016-10" db="EMBL/GenBank/DDBJ databases">
        <title>Comparative genomics between deep and shallow subseafloor isolates.</title>
        <authorList>
            <person name="Ishii S."/>
            <person name="Miller J.R."/>
            <person name="Sutton G."/>
            <person name="Suzuki S."/>
            <person name="Methe B."/>
            <person name="Inagaki F."/>
            <person name="Imachi H."/>
        </authorList>
    </citation>
    <scope>NUCLEOTIDE SEQUENCE [LARGE SCALE GENOMIC DNA]</scope>
    <source>
        <strain evidence="1 2">MO-MB1</strain>
    </source>
</reference>
<gene>
    <name evidence="1" type="ORF">BK007_08330</name>
</gene>
<dbReference type="CDD" id="cd02518">
    <property type="entry name" value="GT2_SpsF"/>
    <property type="match status" value="1"/>
</dbReference>
<proteinExistence type="predicted"/>